<dbReference type="EMBL" id="ML978136">
    <property type="protein sequence ID" value="KAF2093944.1"/>
    <property type="molecule type" value="Genomic_DNA"/>
</dbReference>
<dbReference type="PIRSF" id="PIRSF007747">
    <property type="entry name" value="Ribosyl_Ptfrase"/>
    <property type="match status" value="1"/>
</dbReference>
<protein>
    <submittedName>
        <fullName evidence="3">Initiator tRNA phosphoribosyl transferase</fullName>
    </submittedName>
</protein>
<dbReference type="AlphaFoldDB" id="A0A9P4I500"/>
<dbReference type="InterPro" id="IPR033449">
    <property type="entry name" value="Rit1_N"/>
</dbReference>
<dbReference type="OrthoDB" id="45256at2759"/>
<evidence type="ECO:0000313" key="4">
    <source>
        <dbReference type="Proteomes" id="UP000799772"/>
    </source>
</evidence>
<gene>
    <name evidence="3" type="ORF">NA57DRAFT_80949</name>
</gene>
<dbReference type="Pfam" id="PF04179">
    <property type="entry name" value="Init_tRNA_PT"/>
    <property type="match status" value="1"/>
</dbReference>
<dbReference type="Proteomes" id="UP000799772">
    <property type="component" value="Unassembled WGS sequence"/>
</dbReference>
<feature type="domain" description="Rit1 N-terminal" evidence="2">
    <location>
        <begin position="26"/>
        <end position="282"/>
    </location>
</feature>
<dbReference type="GO" id="GO:0019988">
    <property type="term" value="P:charged-tRNA amino acid modification"/>
    <property type="evidence" value="ECO:0007669"/>
    <property type="project" value="InterPro"/>
</dbReference>
<feature type="domain" description="Rit1 DUSP-like" evidence="1">
    <location>
        <begin position="344"/>
        <end position="457"/>
    </location>
</feature>
<evidence type="ECO:0000313" key="3">
    <source>
        <dbReference type="EMBL" id="KAF2093944.1"/>
    </source>
</evidence>
<dbReference type="InterPro" id="IPR007306">
    <property type="entry name" value="Rit1"/>
</dbReference>
<organism evidence="3 4">
    <name type="scientific">Rhizodiscina lignyota</name>
    <dbReference type="NCBI Taxonomy" id="1504668"/>
    <lineage>
        <taxon>Eukaryota</taxon>
        <taxon>Fungi</taxon>
        <taxon>Dikarya</taxon>
        <taxon>Ascomycota</taxon>
        <taxon>Pezizomycotina</taxon>
        <taxon>Dothideomycetes</taxon>
        <taxon>Pleosporomycetidae</taxon>
        <taxon>Aulographales</taxon>
        <taxon>Rhizodiscinaceae</taxon>
        <taxon>Rhizodiscina</taxon>
    </lineage>
</organism>
<dbReference type="Pfam" id="PF17184">
    <property type="entry name" value="Rit1_C"/>
    <property type="match status" value="1"/>
</dbReference>
<name>A0A9P4I500_9PEZI</name>
<sequence>MDFRDYDGLEDVLLPTSSLGQVLRSLRRSTLSIPNRLRSIQADASFVQEVAGAYGLPLIANERCGSWYIPPERRRERVYFKSTDGHAGTWAFSLRRLNLQLLEVIAEAGGCIIVDSTRRGKVMPDALSKTVPIWCAVLNRILFPQLRDAHALHTPPRCVSSSEHDQVKSLLSHFSDQLQGIKLDVEGLRKLIKKPLRPLWVTQDSSLPVEPPQFTDFLPIILCTSSRRVAEGDVAADGYIQGAGDDNEGWSLGLSADVFWQNQTILLNASEDSLPALIQELMDGSSGPHSVTAATPTLIRNTTWLYTAHDQVLHDRLKYEAFDLIIHCSITPNCEVADRMQKRYLYLKCRGHKLGSRDLREELSKLHTCLEPNSLPPRTLVCCQTGTDLSLGVALALLCLQAVSEVSNNDLSLRAGRIEKSMPITKDVIRHRLSWIAASCPNAQPSRATLQSVNAFLMNGNPSQANDIR</sequence>
<dbReference type="PANTHER" id="PTHR31811">
    <property type="entry name" value="TRNA A64-2'-O-RIBOSYLPHOSPHATE TRANSFERASE"/>
    <property type="match status" value="1"/>
</dbReference>
<evidence type="ECO:0000259" key="2">
    <source>
        <dbReference type="Pfam" id="PF17184"/>
    </source>
</evidence>
<proteinExistence type="predicted"/>
<dbReference type="GO" id="GO:0005737">
    <property type="term" value="C:cytoplasm"/>
    <property type="evidence" value="ECO:0007669"/>
    <property type="project" value="TreeGrafter"/>
</dbReference>
<accession>A0A9P4I500</accession>
<comment type="caution">
    <text evidence="3">The sequence shown here is derived from an EMBL/GenBank/DDBJ whole genome shotgun (WGS) entry which is preliminary data.</text>
</comment>
<keyword evidence="4" id="KW-1185">Reference proteome</keyword>
<reference evidence="3" key="1">
    <citation type="journal article" date="2020" name="Stud. Mycol.">
        <title>101 Dothideomycetes genomes: a test case for predicting lifestyles and emergence of pathogens.</title>
        <authorList>
            <person name="Haridas S."/>
            <person name="Albert R."/>
            <person name="Binder M."/>
            <person name="Bloem J."/>
            <person name="Labutti K."/>
            <person name="Salamov A."/>
            <person name="Andreopoulos B."/>
            <person name="Baker S."/>
            <person name="Barry K."/>
            <person name="Bills G."/>
            <person name="Bluhm B."/>
            <person name="Cannon C."/>
            <person name="Castanera R."/>
            <person name="Culley D."/>
            <person name="Daum C."/>
            <person name="Ezra D."/>
            <person name="Gonzalez J."/>
            <person name="Henrissat B."/>
            <person name="Kuo A."/>
            <person name="Liang C."/>
            <person name="Lipzen A."/>
            <person name="Lutzoni F."/>
            <person name="Magnuson J."/>
            <person name="Mondo S."/>
            <person name="Nolan M."/>
            <person name="Ohm R."/>
            <person name="Pangilinan J."/>
            <person name="Park H.-J."/>
            <person name="Ramirez L."/>
            <person name="Alfaro M."/>
            <person name="Sun H."/>
            <person name="Tritt A."/>
            <person name="Yoshinaga Y."/>
            <person name="Zwiers L.-H."/>
            <person name="Turgeon B."/>
            <person name="Goodwin S."/>
            <person name="Spatafora J."/>
            <person name="Crous P."/>
            <person name="Grigoriev I."/>
        </authorList>
    </citation>
    <scope>NUCLEOTIDE SEQUENCE</scope>
    <source>
        <strain evidence="3">CBS 133067</strain>
    </source>
</reference>
<evidence type="ECO:0000259" key="1">
    <source>
        <dbReference type="Pfam" id="PF04179"/>
    </source>
</evidence>
<dbReference type="GO" id="GO:0043399">
    <property type="term" value="F:tRNA adenosine(64)-2'-O-ribosylphosphate transferase activity"/>
    <property type="evidence" value="ECO:0007669"/>
    <property type="project" value="InterPro"/>
</dbReference>
<dbReference type="InterPro" id="IPR033421">
    <property type="entry name" value="Rit1_DUSP-like"/>
</dbReference>
<dbReference type="PANTHER" id="PTHR31811:SF0">
    <property type="entry name" value="TRNA A64-2'-O-RIBOSYLPHOSPHATE TRANSFERASE"/>
    <property type="match status" value="1"/>
</dbReference>
<keyword evidence="3" id="KW-0808">Transferase</keyword>